<name>A0A1R0GWR0_9FUNG</name>
<evidence type="ECO:0000313" key="3">
    <source>
        <dbReference type="Proteomes" id="UP000187455"/>
    </source>
</evidence>
<keyword evidence="1" id="KW-1133">Transmembrane helix</keyword>
<evidence type="ECO:0000313" key="2">
    <source>
        <dbReference type="EMBL" id="OLY81322.1"/>
    </source>
</evidence>
<dbReference type="Proteomes" id="UP000187455">
    <property type="component" value="Unassembled WGS sequence"/>
</dbReference>
<protein>
    <submittedName>
        <fullName evidence="2">Uncharacterized protein</fullName>
    </submittedName>
</protein>
<proteinExistence type="predicted"/>
<keyword evidence="1" id="KW-0472">Membrane</keyword>
<gene>
    <name evidence="2" type="ORF">AYI68_g4575</name>
</gene>
<sequence>MFGPSSFFLIFLILNSLIISVAIFPNNESTQGIFTKKNSYPNPVSVIFSSENDSEIKYSTNMDQGYGNKSIENNGSNTIEMSFKISKRDRILEAKSNLQYNLNLTKNGVFEAANKLKGFLEMLSGNDYIFISIPECKKLGDLPRVFFSENATKYASLLRFSNELNLLKSKYMDRIKHFDFSKRVNDIENAMELTKGIYKLINDFIGVSNSDTLKCDVIIDLIESLRGSVMAYINDNIIKEFTS</sequence>
<evidence type="ECO:0000256" key="1">
    <source>
        <dbReference type="SAM" id="Phobius"/>
    </source>
</evidence>
<dbReference type="EMBL" id="LSSL01002581">
    <property type="protein sequence ID" value="OLY81322.1"/>
    <property type="molecule type" value="Genomic_DNA"/>
</dbReference>
<dbReference type="AlphaFoldDB" id="A0A1R0GWR0"/>
<organism evidence="2 3">
    <name type="scientific">Smittium mucronatum</name>
    <dbReference type="NCBI Taxonomy" id="133383"/>
    <lineage>
        <taxon>Eukaryota</taxon>
        <taxon>Fungi</taxon>
        <taxon>Fungi incertae sedis</taxon>
        <taxon>Zoopagomycota</taxon>
        <taxon>Kickxellomycotina</taxon>
        <taxon>Harpellomycetes</taxon>
        <taxon>Harpellales</taxon>
        <taxon>Legeriomycetaceae</taxon>
        <taxon>Smittium</taxon>
    </lineage>
</organism>
<keyword evidence="1" id="KW-0812">Transmembrane</keyword>
<comment type="caution">
    <text evidence="2">The sequence shown here is derived from an EMBL/GenBank/DDBJ whole genome shotgun (WGS) entry which is preliminary data.</text>
</comment>
<reference evidence="2 3" key="1">
    <citation type="journal article" date="2016" name="Mol. Biol. Evol.">
        <title>Genome-Wide Survey of Gut Fungi (Harpellales) Reveals the First Horizontally Transferred Ubiquitin Gene from a Mosquito Host.</title>
        <authorList>
            <person name="Wang Y."/>
            <person name="White M.M."/>
            <person name="Kvist S."/>
            <person name="Moncalvo J.M."/>
        </authorList>
    </citation>
    <scope>NUCLEOTIDE SEQUENCE [LARGE SCALE GENOMIC DNA]</scope>
    <source>
        <strain evidence="2 3">ALG-7-W6</strain>
    </source>
</reference>
<keyword evidence="3" id="KW-1185">Reference proteome</keyword>
<feature type="transmembrane region" description="Helical" evidence="1">
    <location>
        <begin position="6"/>
        <end position="24"/>
    </location>
</feature>
<accession>A0A1R0GWR0</accession>